<dbReference type="STRING" id="1805483.A0A177EJ76"/>
<organism evidence="8 9">
    <name type="scientific">Nematocida displodere</name>
    <dbReference type="NCBI Taxonomy" id="1805483"/>
    <lineage>
        <taxon>Eukaryota</taxon>
        <taxon>Fungi</taxon>
        <taxon>Fungi incertae sedis</taxon>
        <taxon>Microsporidia</taxon>
        <taxon>Nematocida</taxon>
    </lineage>
</organism>
<dbReference type="GO" id="GO:0051082">
    <property type="term" value="F:unfolded protein binding"/>
    <property type="evidence" value="ECO:0007669"/>
    <property type="project" value="EnsemblFungi"/>
</dbReference>
<dbReference type="VEuPathDB" id="MicrosporidiaDB:NEDG_01595"/>
<dbReference type="GO" id="GO:0005832">
    <property type="term" value="C:chaperonin-containing T-complex"/>
    <property type="evidence" value="ECO:0007669"/>
    <property type="project" value="EnsemblFungi"/>
</dbReference>
<dbReference type="SUPFAM" id="SSF48592">
    <property type="entry name" value="GroEL equatorial domain-like"/>
    <property type="match status" value="1"/>
</dbReference>
<dbReference type="SUPFAM" id="SSF54849">
    <property type="entry name" value="GroEL-intermediate domain like"/>
    <property type="match status" value="1"/>
</dbReference>
<gene>
    <name evidence="8" type="ORF">NEDG_01595</name>
</gene>
<keyword evidence="4 7" id="KW-0547">Nucleotide-binding</keyword>
<dbReference type="SUPFAM" id="SSF52029">
    <property type="entry name" value="GroEL apical domain-like"/>
    <property type="match status" value="1"/>
</dbReference>
<dbReference type="PRINTS" id="PR00304">
    <property type="entry name" value="TCOMPLEXTCP1"/>
</dbReference>
<dbReference type="PANTHER" id="PTHR11353">
    <property type="entry name" value="CHAPERONIN"/>
    <property type="match status" value="1"/>
</dbReference>
<comment type="similarity">
    <text evidence="2 7">Belongs to the TCP-1 chaperonin family.</text>
</comment>
<dbReference type="InterPro" id="IPR027409">
    <property type="entry name" value="GroEL-like_apical_dom_sf"/>
</dbReference>
<keyword evidence="6 7" id="KW-0143">Chaperone</keyword>
<evidence type="ECO:0000256" key="6">
    <source>
        <dbReference type="ARBA" id="ARBA00023186"/>
    </source>
</evidence>
<comment type="caution">
    <text evidence="8">The sequence shown here is derived from an EMBL/GenBank/DDBJ whole genome shotgun (WGS) entry which is preliminary data.</text>
</comment>
<dbReference type="EMBL" id="LTDL01000021">
    <property type="protein sequence ID" value="OAG31182.1"/>
    <property type="molecule type" value="Genomic_DNA"/>
</dbReference>
<comment type="function">
    <text evidence="1">Molecular chaperone; assists the folding of proteins upon ATP hydrolysis.</text>
</comment>
<dbReference type="InterPro" id="IPR027413">
    <property type="entry name" value="GROEL-like_equatorial_sf"/>
</dbReference>
<dbReference type="Gene3D" id="1.10.560.10">
    <property type="entry name" value="GroEL-like equatorial domain"/>
    <property type="match status" value="1"/>
</dbReference>
<dbReference type="Pfam" id="PF00118">
    <property type="entry name" value="Cpn60_TCP1"/>
    <property type="match status" value="1"/>
</dbReference>
<evidence type="ECO:0000256" key="1">
    <source>
        <dbReference type="ARBA" id="ARBA00002912"/>
    </source>
</evidence>
<dbReference type="OrthoDB" id="10052040at2759"/>
<sequence length="529" mass="58058">MTYLDKDTQITQAGQALTLNIDAISQLSATIRNGLGPNGATKMLITPAGEIRIVKDGLTLLRNIQLAQPGAVLLSKMVTQQGTDYGDGVTSSTVIASAMLNKALEFVFEGVHPQTIINGLVQKEKEVLRALDGLKIPLDSASEHIYNLGLTALRSKFAAPQAKKFSDLLVSAIKTVTENGSTDLKMLEVVKMMNIDSTEPLRVVQGLVLDHGGRHPMMPKKLENVFILCTNLSFEYEKPELNAQFYYSRTEDKLKMEEGERRLMIERVQKVIGAMQEVAQANMSLHPQFMLITQKGIDQHALEIFARYNVLALRRAKKRNMERLQRLTGCTPIGSISELTKDVFGFAGSVKEISVGEDKFTFVEKTPFERSCTLLVQGTSPYQLEYIEGAVKSALKSISCGLTDGGILPGGASVYYNLSQTLEHPTTTSSLSPTQEHIATTIWREGLLSVPRILSKNMGHNSVETLSKIKASGIKHPTVEASKGEIIDALEHGIIDNFTVVENTIQASVLVSTKILMIDEIIRSGKEVK</sequence>
<evidence type="ECO:0000256" key="3">
    <source>
        <dbReference type="ARBA" id="ARBA00011381"/>
    </source>
</evidence>
<protein>
    <submittedName>
        <fullName evidence="8">T-complex protein 1 subunit zeta</fullName>
    </submittedName>
</protein>
<evidence type="ECO:0000313" key="9">
    <source>
        <dbReference type="Proteomes" id="UP000185944"/>
    </source>
</evidence>
<evidence type="ECO:0000256" key="5">
    <source>
        <dbReference type="ARBA" id="ARBA00022840"/>
    </source>
</evidence>
<keyword evidence="5 7" id="KW-0067">ATP-binding</keyword>
<dbReference type="Gene3D" id="3.30.260.10">
    <property type="entry name" value="TCP-1-like chaperonin intermediate domain"/>
    <property type="match status" value="1"/>
</dbReference>
<dbReference type="Gene3D" id="3.50.7.10">
    <property type="entry name" value="GroEL"/>
    <property type="match status" value="1"/>
</dbReference>
<dbReference type="GeneID" id="93647945"/>
<dbReference type="InterPro" id="IPR002423">
    <property type="entry name" value="Cpn60/GroEL/TCP-1"/>
</dbReference>
<dbReference type="AlphaFoldDB" id="A0A177EJ76"/>
<dbReference type="GO" id="GO:0005524">
    <property type="term" value="F:ATP binding"/>
    <property type="evidence" value="ECO:0007669"/>
    <property type="project" value="UniProtKB-KW"/>
</dbReference>
<accession>A0A177EJ76</accession>
<proteinExistence type="inferred from homology"/>
<reference evidence="8 9" key="1">
    <citation type="submission" date="2016-02" db="EMBL/GenBank/DDBJ databases">
        <title>Discovery of a natural microsporidian pathogen with a broad tissue tropism in Caenorhabditis elegans.</title>
        <authorList>
            <person name="Luallen R.J."/>
            <person name="Reinke A.W."/>
            <person name="Tong L."/>
            <person name="Botts M.R."/>
            <person name="Felix M.-A."/>
            <person name="Troemel E.R."/>
        </authorList>
    </citation>
    <scope>NUCLEOTIDE SEQUENCE [LARGE SCALE GENOMIC DNA]</scope>
    <source>
        <strain evidence="8 9">JUm2807</strain>
    </source>
</reference>
<dbReference type="GO" id="GO:0140662">
    <property type="term" value="F:ATP-dependent protein folding chaperone"/>
    <property type="evidence" value="ECO:0007669"/>
    <property type="project" value="InterPro"/>
</dbReference>
<evidence type="ECO:0000256" key="4">
    <source>
        <dbReference type="ARBA" id="ARBA00022741"/>
    </source>
</evidence>
<evidence type="ECO:0000313" key="8">
    <source>
        <dbReference type="EMBL" id="OAG31182.1"/>
    </source>
</evidence>
<keyword evidence="9" id="KW-1185">Reference proteome</keyword>
<name>A0A177EJ76_9MICR</name>
<dbReference type="InterPro" id="IPR027410">
    <property type="entry name" value="TCP-1-like_intermed_sf"/>
</dbReference>
<comment type="subunit">
    <text evidence="3">Component of the T-complex protein 1 (TCP1) complex.</text>
</comment>
<dbReference type="InterPro" id="IPR017998">
    <property type="entry name" value="Chaperone_TCP-1"/>
</dbReference>
<dbReference type="RefSeq" id="XP_067544903.1">
    <property type="nucleotide sequence ID" value="XM_067689013.1"/>
</dbReference>
<dbReference type="Proteomes" id="UP000185944">
    <property type="component" value="Unassembled WGS sequence"/>
</dbReference>
<evidence type="ECO:0000256" key="2">
    <source>
        <dbReference type="ARBA" id="ARBA00008020"/>
    </source>
</evidence>
<evidence type="ECO:0000256" key="7">
    <source>
        <dbReference type="RuleBase" id="RU004187"/>
    </source>
</evidence>